<name>A0A2H8TQ94_9HEMI</name>
<evidence type="ECO:0000256" key="4">
    <source>
        <dbReference type="ARBA" id="ARBA00022980"/>
    </source>
</evidence>
<keyword evidence="5" id="KW-0496">Mitochondrion</keyword>
<evidence type="ECO:0000256" key="3">
    <source>
        <dbReference type="ARBA" id="ARBA00022946"/>
    </source>
</evidence>
<dbReference type="GO" id="GO:0005762">
    <property type="term" value="C:mitochondrial large ribosomal subunit"/>
    <property type="evidence" value="ECO:0007669"/>
    <property type="project" value="InterPro"/>
</dbReference>
<dbReference type="PANTHER" id="PTHR13359:SF2">
    <property type="entry name" value="LARGE RIBOSOMAL SUBUNIT PROTEIN ML40"/>
    <property type="match status" value="1"/>
</dbReference>
<keyword evidence="6" id="KW-0687">Ribonucleoprotein</keyword>
<dbReference type="PANTHER" id="PTHR13359">
    <property type="entry name" value="39S RIBOSOMAL PROTEIN L40, MITOCHONDRIAL"/>
    <property type="match status" value="1"/>
</dbReference>
<evidence type="ECO:0000256" key="2">
    <source>
        <dbReference type="ARBA" id="ARBA00009360"/>
    </source>
</evidence>
<dbReference type="OrthoDB" id="5977625at2759"/>
<dbReference type="FunFam" id="6.10.250.3440:FF:000001">
    <property type="entry name" value="Mitochondrial ribosomal protein L40"/>
    <property type="match status" value="1"/>
</dbReference>
<sequence>MFKLFSSVPMHSSVLVGIRSLSTSGGPLLFRSSVPMFAEPLKKKKRLDPQILKAREDRKRKKIEKSIRKLEKVSKTLKPIDEIQLMASLSNERDSRQRPTIVHSNDKLEERIVAAKAWSMYKHDEHFFNLQVINDLEYSQQRALNELREVSEDLYLAAVDIDESLLTYQLTGPVETPPIDNYQSPDGEYIDISKKWD</sequence>
<keyword evidence="4 9" id="KW-0689">Ribosomal protein</keyword>
<evidence type="ECO:0000313" key="9">
    <source>
        <dbReference type="EMBL" id="MBW16346.1"/>
    </source>
</evidence>
<gene>
    <name evidence="9" type="primary">Mrpl40_0</name>
</gene>
<evidence type="ECO:0000256" key="5">
    <source>
        <dbReference type="ARBA" id="ARBA00023128"/>
    </source>
</evidence>
<reference evidence="9" key="1">
    <citation type="submission" date="2017-10" db="EMBL/GenBank/DDBJ databases">
        <title>Transcriptome Assembly of Sugarcane Aphid Adults.</title>
        <authorList>
            <person name="Scully E.D."/>
            <person name="Palmer N.A."/>
            <person name="Geib S.M."/>
            <person name="Sarath G."/>
            <person name="Sattler S.E."/>
        </authorList>
    </citation>
    <scope>NUCLEOTIDE SEQUENCE</scope>
    <source>
        <tissue evidence="9">Whole body</tissue>
    </source>
</reference>
<dbReference type="Gene3D" id="6.10.250.3440">
    <property type="match status" value="1"/>
</dbReference>
<dbReference type="AlphaFoldDB" id="A0A2H8TQ94"/>
<evidence type="ECO:0000256" key="6">
    <source>
        <dbReference type="ARBA" id="ARBA00023274"/>
    </source>
</evidence>
<dbReference type="InterPro" id="IPR039145">
    <property type="entry name" value="Ribosomal_mL40_metazoa/plant"/>
</dbReference>
<evidence type="ECO:0000256" key="7">
    <source>
        <dbReference type="ARBA" id="ARBA00035192"/>
    </source>
</evidence>
<comment type="subcellular location">
    <subcellularLocation>
        <location evidence="1">Mitochondrion</location>
    </subcellularLocation>
</comment>
<dbReference type="EMBL" id="GFXV01004541">
    <property type="protein sequence ID" value="MBW16346.1"/>
    <property type="molecule type" value="Transcribed_RNA"/>
</dbReference>
<evidence type="ECO:0000256" key="1">
    <source>
        <dbReference type="ARBA" id="ARBA00004173"/>
    </source>
</evidence>
<dbReference type="Pfam" id="PF09812">
    <property type="entry name" value="MRP-L28"/>
    <property type="match status" value="1"/>
</dbReference>
<organism evidence="9">
    <name type="scientific">Melanaphis sacchari</name>
    <dbReference type="NCBI Taxonomy" id="742174"/>
    <lineage>
        <taxon>Eukaryota</taxon>
        <taxon>Metazoa</taxon>
        <taxon>Ecdysozoa</taxon>
        <taxon>Arthropoda</taxon>
        <taxon>Hexapoda</taxon>
        <taxon>Insecta</taxon>
        <taxon>Pterygota</taxon>
        <taxon>Neoptera</taxon>
        <taxon>Paraneoptera</taxon>
        <taxon>Hemiptera</taxon>
        <taxon>Sternorrhyncha</taxon>
        <taxon>Aphidomorpha</taxon>
        <taxon>Aphidoidea</taxon>
        <taxon>Aphididae</taxon>
        <taxon>Aphidini</taxon>
        <taxon>Melanaphis</taxon>
    </lineage>
</organism>
<protein>
    <recommendedName>
        <fullName evidence="7">Large ribosomal subunit protein mL40</fullName>
    </recommendedName>
    <alternativeName>
        <fullName evidence="8">39S ribosomal protein L40, mitochondrial</fullName>
    </alternativeName>
</protein>
<comment type="similarity">
    <text evidence="2">Belongs to the mitochondrion-specific ribosomal protein mL40 family.</text>
</comment>
<dbReference type="InterPro" id="IPR019192">
    <property type="entry name" value="Ribosomal_mL40"/>
</dbReference>
<proteinExistence type="inferred from homology"/>
<evidence type="ECO:0000256" key="8">
    <source>
        <dbReference type="ARBA" id="ARBA00083752"/>
    </source>
</evidence>
<accession>A0A2H8TQ94</accession>
<keyword evidence="3" id="KW-0809">Transit peptide</keyword>